<feature type="compositionally biased region" description="Low complexity" evidence="16">
    <location>
        <begin position="69"/>
        <end position="81"/>
    </location>
</feature>
<evidence type="ECO:0000256" key="8">
    <source>
        <dbReference type="ARBA" id="ARBA00022692"/>
    </source>
</evidence>
<dbReference type="GO" id="GO:0045504">
    <property type="term" value="F:dynein heavy chain binding"/>
    <property type="evidence" value="ECO:0007669"/>
    <property type="project" value="TreeGrafter"/>
</dbReference>
<dbReference type="PANTHER" id="PTHR12442:SF22">
    <property type="entry name" value="CYTOPLASMIC DYNEIN 1 INTERMEDIATE CHAIN-RELATED"/>
    <property type="match status" value="1"/>
</dbReference>
<reference evidence="18" key="2">
    <citation type="submission" date="2021-09" db="EMBL/GenBank/DDBJ databases">
        <authorList>
            <person name="Jia N."/>
            <person name="Wang J."/>
            <person name="Shi W."/>
            <person name="Du L."/>
            <person name="Sun Y."/>
            <person name="Zhan W."/>
            <person name="Jiang J."/>
            <person name="Wang Q."/>
            <person name="Zhang B."/>
            <person name="Ji P."/>
            <person name="Sakyi L.B."/>
            <person name="Cui X."/>
            <person name="Yuan T."/>
            <person name="Jiang B."/>
            <person name="Yang W."/>
            <person name="Lam T.T.-Y."/>
            <person name="Chang Q."/>
            <person name="Ding S."/>
            <person name="Wang X."/>
            <person name="Zhu J."/>
            <person name="Ruan X."/>
            <person name="Zhao L."/>
            <person name="Wei J."/>
            <person name="Que T."/>
            <person name="Du C."/>
            <person name="Cheng J."/>
            <person name="Dai P."/>
            <person name="Han X."/>
            <person name="Huang E."/>
            <person name="Gao Y."/>
            <person name="Liu J."/>
            <person name="Shao H."/>
            <person name="Ye R."/>
            <person name="Li L."/>
            <person name="Wei W."/>
            <person name="Wang X."/>
            <person name="Wang C."/>
            <person name="Huo Q."/>
            <person name="Li W."/>
            <person name="Guo W."/>
            <person name="Chen H."/>
            <person name="Chen S."/>
            <person name="Zhou L."/>
            <person name="Zhou L."/>
            <person name="Ni X."/>
            <person name="Tian J."/>
            <person name="Zhou Y."/>
            <person name="Sheng Y."/>
            <person name="Liu T."/>
            <person name="Pan Y."/>
            <person name="Xia L."/>
            <person name="Li J."/>
            <person name="Zhao F."/>
            <person name="Cao W."/>
        </authorList>
    </citation>
    <scope>NUCLEOTIDE SEQUENCE</scope>
    <source>
        <strain evidence="18">Rsan-2018</strain>
        <tissue evidence="18">Larvae</tissue>
    </source>
</reference>
<dbReference type="NCBIfam" id="TIGR02970">
    <property type="entry name" value="succ_dehyd_cytB"/>
    <property type="match status" value="1"/>
</dbReference>
<dbReference type="VEuPathDB" id="VectorBase:RSAN_032023"/>
<dbReference type="InterPro" id="IPR014314">
    <property type="entry name" value="Succ_DH_cytb556"/>
</dbReference>
<dbReference type="InterPro" id="IPR050687">
    <property type="entry name" value="Dynein_IC"/>
</dbReference>
<gene>
    <name evidence="18" type="ORF">HPB52_004722</name>
</gene>
<evidence type="ECO:0000256" key="3">
    <source>
        <dbReference type="ARBA" id="ARBA00005163"/>
    </source>
</evidence>
<dbReference type="VEuPathDB" id="VectorBase:RSAN_057737"/>
<dbReference type="GO" id="GO:0009055">
    <property type="term" value="F:electron transfer activity"/>
    <property type="evidence" value="ECO:0007669"/>
    <property type="project" value="InterPro"/>
</dbReference>
<dbReference type="GO" id="GO:0006121">
    <property type="term" value="P:mitochondrial electron transport, succinate to ubiquinone"/>
    <property type="evidence" value="ECO:0007669"/>
    <property type="project" value="UniProtKB-ARBA"/>
</dbReference>
<keyword evidence="14" id="KW-0206">Cytoskeleton</keyword>
<dbReference type="PANTHER" id="PTHR12442">
    <property type="entry name" value="DYNEIN INTERMEDIATE CHAIN"/>
    <property type="match status" value="1"/>
</dbReference>
<dbReference type="PROSITE" id="PS01001">
    <property type="entry name" value="SDH_CYT_2"/>
    <property type="match status" value="1"/>
</dbReference>
<dbReference type="InterPro" id="IPR015943">
    <property type="entry name" value="WD40/YVTN_repeat-like_dom_sf"/>
</dbReference>
<feature type="region of interest" description="Disordered" evidence="16">
    <location>
        <begin position="1"/>
        <end position="54"/>
    </location>
</feature>
<dbReference type="PROSITE" id="PS50082">
    <property type="entry name" value="WD_REPEATS_2"/>
    <property type="match status" value="1"/>
</dbReference>
<evidence type="ECO:0000256" key="11">
    <source>
        <dbReference type="ARBA" id="ARBA00022989"/>
    </source>
</evidence>
<dbReference type="FunFam" id="2.130.10.10:FF:000781">
    <property type="entry name" value="Cytoplasmic dynein intermediate chain"/>
    <property type="match status" value="1"/>
</dbReference>
<sequence length="836" mass="92356">MEARRAELERKRQKLEQLRMERLKKKEEKEKKDSRLNDVDDGPKSRSDHAIDPDELLSSLGITLTRDLSVSSVSTPPTGSPNASSTASSLDHQSLPTQQEPQQQQQAPAKVQKKPKLSICTVHQTNIPPRENVTYNKQTQTAPSGERDAHPLDYYVLTFGDVLAEEDGSSLGAVVEGALPLHEPHQHKVTGLPHIEPVRPAQTPAEGATDGHRAAAEQDKPKVPRELSEEERLQILLSDDFRSFLSRSARVIERALYENVDICIDYSGTTEEQDSDDKSGIKLSMNRVFADDRWSKNRIVTSFDWSSQFPELLVASYGNNYDSPNDPDGVCLVWNMKFKKTTPEYIFHCQSAVVSACFAKFHPNLIIGGTYSGQIALWDNRNSRRTPVQRSPLSAAAHTHPVYCVQVVGTQNAHNLVSVSTDGKFCTWSLDMLSAPQDVLDLTQQKQSRAIAVTSLSFPMGDCNNFIVGSEEGAVYTACRHGTKAGILEAFEGHQGPVTAVHSHGCQGQVDLSHLFLTSSFDWTVKLWSLKESKPIYSFEDNGDYVYDVRWSPVHPALFACVDGTGRLDLWNLNNDTELPTVSEVVDGSPALNRVIWTPSGHQVAVGDDAGKVWVYDVGEQLAVPKNDEWSRFVQSLQELKNNQADQELDSFNLAPTTVTLSSSSPLSSFANRASALSLLRPATAVPSACLAPMSAMSPKQEEATEYFFKKNKSLKRPLSPHLSIYAPQMTSMLSLTHRATGCAMAVGLYGMGVMPFMCSHNFPHYVEALQAMHISPILTFPVKLGLAFCLSYHTFNGMRHLAWDLGLGFSLKELYATGFFVIGLSLVMAVVLAFK</sequence>
<dbReference type="FunFam" id="1.20.1300.10:FF:000011">
    <property type="entry name" value="Succinate dehydrogenase cytochrome b560 subunit"/>
    <property type="match status" value="1"/>
</dbReference>
<evidence type="ECO:0000256" key="6">
    <source>
        <dbReference type="ARBA" id="ARBA00022574"/>
    </source>
</evidence>
<dbReference type="GO" id="GO:0005739">
    <property type="term" value="C:mitochondrion"/>
    <property type="evidence" value="ECO:0007669"/>
    <property type="project" value="GOC"/>
</dbReference>
<organism evidence="18 19">
    <name type="scientific">Rhipicephalus sanguineus</name>
    <name type="common">Brown dog tick</name>
    <name type="synonym">Ixodes sanguineus</name>
    <dbReference type="NCBI Taxonomy" id="34632"/>
    <lineage>
        <taxon>Eukaryota</taxon>
        <taxon>Metazoa</taxon>
        <taxon>Ecdysozoa</taxon>
        <taxon>Arthropoda</taxon>
        <taxon>Chelicerata</taxon>
        <taxon>Arachnida</taxon>
        <taxon>Acari</taxon>
        <taxon>Parasitiformes</taxon>
        <taxon>Ixodida</taxon>
        <taxon>Ixodoidea</taxon>
        <taxon>Ixodidae</taxon>
        <taxon>Rhipicephalinae</taxon>
        <taxon>Rhipicephalus</taxon>
        <taxon>Rhipicephalus</taxon>
    </lineage>
</organism>
<evidence type="ECO:0000256" key="5">
    <source>
        <dbReference type="ARBA" id="ARBA00022490"/>
    </source>
</evidence>
<feature type="transmembrane region" description="Helical" evidence="17">
    <location>
        <begin position="775"/>
        <end position="796"/>
    </location>
</feature>
<evidence type="ECO:0000256" key="13">
    <source>
        <dbReference type="ARBA" id="ARBA00023136"/>
    </source>
</evidence>
<evidence type="ECO:0000256" key="15">
    <source>
        <dbReference type="PROSITE-ProRule" id="PRU00221"/>
    </source>
</evidence>
<evidence type="ECO:0000313" key="19">
    <source>
        <dbReference type="Proteomes" id="UP000821837"/>
    </source>
</evidence>
<dbReference type="Gene3D" id="1.20.1300.10">
    <property type="entry name" value="Fumarate reductase/succinate dehydrogenase, transmembrane subunit"/>
    <property type="match status" value="1"/>
</dbReference>
<dbReference type="InterPro" id="IPR018495">
    <property type="entry name" value="Succ_DH_cyt_bsu_CS"/>
</dbReference>
<dbReference type="GO" id="GO:0006099">
    <property type="term" value="P:tricarboxylic acid cycle"/>
    <property type="evidence" value="ECO:0007669"/>
    <property type="project" value="InterPro"/>
</dbReference>
<feature type="transmembrane region" description="Helical" evidence="17">
    <location>
        <begin position="744"/>
        <end position="763"/>
    </location>
</feature>
<keyword evidence="11 17" id="KW-1133">Transmembrane helix</keyword>
<comment type="subcellular location">
    <subcellularLocation>
        <location evidence="2">Cytoplasm</location>
        <location evidence="2">Cytoskeleton</location>
    </subcellularLocation>
    <subcellularLocation>
        <location evidence="1">Membrane</location>
        <topology evidence="1">Multi-pass membrane protein</topology>
    </subcellularLocation>
</comment>
<keyword evidence="12" id="KW-0408">Iron</keyword>
<dbReference type="SMART" id="SM00320">
    <property type="entry name" value="WD40"/>
    <property type="match status" value="5"/>
</dbReference>
<dbReference type="Proteomes" id="UP000821837">
    <property type="component" value="Chromosome 5"/>
</dbReference>
<evidence type="ECO:0000256" key="10">
    <source>
        <dbReference type="ARBA" id="ARBA00022737"/>
    </source>
</evidence>
<feature type="compositionally biased region" description="Low complexity" evidence="16">
    <location>
        <begin position="96"/>
        <end position="110"/>
    </location>
</feature>
<feature type="compositionally biased region" description="Basic and acidic residues" evidence="16">
    <location>
        <begin position="1"/>
        <end position="52"/>
    </location>
</feature>
<keyword evidence="8 17" id="KW-0812">Transmembrane</keyword>
<evidence type="ECO:0000256" key="9">
    <source>
        <dbReference type="ARBA" id="ARBA00022723"/>
    </source>
</evidence>
<keyword evidence="7" id="KW-0349">Heme</keyword>
<dbReference type="InterPro" id="IPR000701">
    <property type="entry name" value="SuccDH_FuR_B_TM-su"/>
</dbReference>
<dbReference type="InterPro" id="IPR036322">
    <property type="entry name" value="WD40_repeat_dom_sf"/>
</dbReference>
<evidence type="ECO:0000256" key="7">
    <source>
        <dbReference type="ARBA" id="ARBA00022617"/>
    </source>
</evidence>
<keyword evidence="13 17" id="KW-0472">Membrane</keyword>
<comment type="pathway">
    <text evidence="3">Carbohydrate metabolism; tricarboxylic acid cycle.</text>
</comment>
<feature type="transmembrane region" description="Helical" evidence="17">
    <location>
        <begin position="816"/>
        <end position="835"/>
    </location>
</feature>
<accession>A0A9D4PRF1</accession>
<evidence type="ECO:0000256" key="2">
    <source>
        <dbReference type="ARBA" id="ARBA00004245"/>
    </source>
</evidence>
<evidence type="ECO:0000313" key="18">
    <source>
        <dbReference type="EMBL" id="KAH7951091.1"/>
    </source>
</evidence>
<keyword evidence="5" id="KW-0963">Cytoplasm</keyword>
<keyword evidence="6 15" id="KW-0853">WD repeat</keyword>
<feature type="region of interest" description="Disordered" evidence="16">
    <location>
        <begin position="68"/>
        <end position="115"/>
    </location>
</feature>
<dbReference type="Pfam" id="PF00400">
    <property type="entry name" value="WD40"/>
    <property type="match status" value="1"/>
</dbReference>
<keyword evidence="19" id="KW-1185">Reference proteome</keyword>
<dbReference type="InterPro" id="IPR001680">
    <property type="entry name" value="WD40_rpt"/>
</dbReference>
<evidence type="ECO:0000256" key="12">
    <source>
        <dbReference type="ARBA" id="ARBA00023004"/>
    </source>
</evidence>
<feature type="repeat" description="WD" evidence="15">
    <location>
        <begin position="491"/>
        <end position="538"/>
    </location>
</feature>
<dbReference type="InterPro" id="IPR025956">
    <property type="entry name" value="DYNC1I1/DYNC1I2"/>
</dbReference>
<protein>
    <submittedName>
        <fullName evidence="18">Uncharacterized protein</fullName>
    </submittedName>
</protein>
<dbReference type="SUPFAM" id="SSF50978">
    <property type="entry name" value="WD40 repeat-like"/>
    <property type="match status" value="1"/>
</dbReference>
<feature type="compositionally biased region" description="Basic and acidic residues" evidence="16">
    <location>
        <begin position="209"/>
        <end position="227"/>
    </location>
</feature>
<keyword evidence="10" id="KW-0677">Repeat</keyword>
<dbReference type="GO" id="GO:0016020">
    <property type="term" value="C:membrane"/>
    <property type="evidence" value="ECO:0007669"/>
    <property type="project" value="UniProtKB-SubCell"/>
</dbReference>
<dbReference type="Pfam" id="PF11540">
    <property type="entry name" value="Dynein_IC2"/>
    <property type="match status" value="1"/>
</dbReference>
<evidence type="ECO:0000256" key="16">
    <source>
        <dbReference type="SAM" id="MobiDB-lite"/>
    </source>
</evidence>
<evidence type="ECO:0000256" key="17">
    <source>
        <dbReference type="SAM" id="Phobius"/>
    </source>
</evidence>
<evidence type="ECO:0000256" key="14">
    <source>
        <dbReference type="ARBA" id="ARBA00023212"/>
    </source>
</evidence>
<comment type="caution">
    <text evidence="18">The sequence shown here is derived from an EMBL/GenBank/DDBJ whole genome shotgun (WGS) entry which is preliminary data.</text>
</comment>
<dbReference type="SUPFAM" id="SSF81343">
    <property type="entry name" value="Fumarate reductase respiratory complex transmembrane subunits"/>
    <property type="match status" value="1"/>
</dbReference>
<dbReference type="GO" id="GO:0045503">
    <property type="term" value="F:dynein light chain binding"/>
    <property type="evidence" value="ECO:0007669"/>
    <property type="project" value="TreeGrafter"/>
</dbReference>
<proteinExistence type="inferred from homology"/>
<dbReference type="Pfam" id="PF01127">
    <property type="entry name" value="Sdh_cyt"/>
    <property type="match status" value="1"/>
</dbReference>
<keyword evidence="9" id="KW-0479">Metal-binding</keyword>
<feature type="region of interest" description="Disordered" evidence="16">
    <location>
        <begin position="202"/>
        <end position="227"/>
    </location>
</feature>
<evidence type="ECO:0000256" key="4">
    <source>
        <dbReference type="ARBA" id="ARBA00011059"/>
    </source>
</evidence>
<evidence type="ECO:0000256" key="1">
    <source>
        <dbReference type="ARBA" id="ARBA00004141"/>
    </source>
</evidence>
<name>A0A9D4PRF1_RHISA</name>
<dbReference type="PROSITE" id="PS01000">
    <property type="entry name" value="SDH_CYT_1"/>
    <property type="match status" value="1"/>
</dbReference>
<dbReference type="CDD" id="cd03499">
    <property type="entry name" value="SQR_TypeC_SdhC"/>
    <property type="match status" value="1"/>
</dbReference>
<dbReference type="InterPro" id="IPR034804">
    <property type="entry name" value="SQR/QFR_C/D"/>
</dbReference>
<dbReference type="Gene3D" id="2.130.10.10">
    <property type="entry name" value="YVTN repeat-like/Quinoprotein amine dehydrogenase"/>
    <property type="match status" value="1"/>
</dbReference>
<reference evidence="18" key="1">
    <citation type="journal article" date="2020" name="Cell">
        <title>Large-Scale Comparative Analyses of Tick Genomes Elucidate Their Genetic Diversity and Vector Capacities.</title>
        <authorList>
            <consortium name="Tick Genome and Microbiome Consortium (TIGMIC)"/>
            <person name="Jia N."/>
            <person name="Wang J."/>
            <person name="Shi W."/>
            <person name="Du L."/>
            <person name="Sun Y."/>
            <person name="Zhan W."/>
            <person name="Jiang J.F."/>
            <person name="Wang Q."/>
            <person name="Zhang B."/>
            <person name="Ji P."/>
            <person name="Bell-Sakyi L."/>
            <person name="Cui X.M."/>
            <person name="Yuan T.T."/>
            <person name="Jiang B.G."/>
            <person name="Yang W.F."/>
            <person name="Lam T.T."/>
            <person name="Chang Q.C."/>
            <person name="Ding S.J."/>
            <person name="Wang X.J."/>
            <person name="Zhu J.G."/>
            <person name="Ruan X.D."/>
            <person name="Zhao L."/>
            <person name="Wei J.T."/>
            <person name="Ye R.Z."/>
            <person name="Que T.C."/>
            <person name="Du C.H."/>
            <person name="Zhou Y.H."/>
            <person name="Cheng J.X."/>
            <person name="Dai P.F."/>
            <person name="Guo W.B."/>
            <person name="Han X.H."/>
            <person name="Huang E.J."/>
            <person name="Li L.F."/>
            <person name="Wei W."/>
            <person name="Gao Y.C."/>
            <person name="Liu J.Z."/>
            <person name="Shao H.Z."/>
            <person name="Wang X."/>
            <person name="Wang C.C."/>
            <person name="Yang T.C."/>
            <person name="Huo Q.B."/>
            <person name="Li W."/>
            <person name="Chen H.Y."/>
            <person name="Chen S.E."/>
            <person name="Zhou L.G."/>
            <person name="Ni X.B."/>
            <person name="Tian J.H."/>
            <person name="Sheng Y."/>
            <person name="Liu T."/>
            <person name="Pan Y.S."/>
            <person name="Xia L.Y."/>
            <person name="Li J."/>
            <person name="Zhao F."/>
            <person name="Cao W.C."/>
        </authorList>
    </citation>
    <scope>NUCLEOTIDE SEQUENCE</scope>
    <source>
        <strain evidence="18">Rsan-2018</strain>
    </source>
</reference>
<dbReference type="GO" id="GO:0005868">
    <property type="term" value="C:cytoplasmic dynein complex"/>
    <property type="evidence" value="ECO:0007669"/>
    <property type="project" value="InterPro"/>
</dbReference>
<feature type="compositionally biased region" description="Polar residues" evidence="16">
    <location>
        <begin position="82"/>
        <end position="95"/>
    </location>
</feature>
<dbReference type="EMBL" id="JABSTV010001251">
    <property type="protein sequence ID" value="KAH7951091.1"/>
    <property type="molecule type" value="Genomic_DNA"/>
</dbReference>
<dbReference type="GO" id="GO:0046872">
    <property type="term" value="F:metal ion binding"/>
    <property type="evidence" value="ECO:0007669"/>
    <property type="project" value="UniProtKB-KW"/>
</dbReference>
<dbReference type="GO" id="GO:0010970">
    <property type="term" value="P:transport along microtubule"/>
    <property type="evidence" value="ECO:0007669"/>
    <property type="project" value="TreeGrafter"/>
</dbReference>
<comment type="similarity">
    <text evidence="4">Belongs to the dynein intermediate chain family.</text>
</comment>
<dbReference type="AlphaFoldDB" id="A0A9D4PRF1"/>